<proteinExistence type="predicted"/>
<evidence type="ECO:0000313" key="2">
    <source>
        <dbReference type="Proteomes" id="UP000692954"/>
    </source>
</evidence>
<protein>
    <submittedName>
        <fullName evidence="1">Uncharacterized protein</fullName>
    </submittedName>
</protein>
<comment type="caution">
    <text evidence="1">The sequence shown here is derived from an EMBL/GenBank/DDBJ whole genome shotgun (WGS) entry which is preliminary data.</text>
</comment>
<name>A0A8S1Q5R3_9CILI</name>
<keyword evidence="2" id="KW-1185">Reference proteome</keyword>
<dbReference type="Proteomes" id="UP000692954">
    <property type="component" value="Unassembled WGS sequence"/>
</dbReference>
<evidence type="ECO:0000313" key="1">
    <source>
        <dbReference type="EMBL" id="CAD8110587.1"/>
    </source>
</evidence>
<dbReference type="AlphaFoldDB" id="A0A8S1Q5R3"/>
<sequence length="120" mass="14245">MSRNQQFQFKIFTKDMNSHQLLDMVISTHKQLIIITTNHMGVCSSKKHNYPLQRSQPQRNIEIDFVKLLEYNRKKEVKDNKSNQQQQSFCQIFLQENKVSNPQTFTQNLAPTAQLDYKKI</sequence>
<organism evidence="1 2">
    <name type="scientific">Paramecium sonneborni</name>
    <dbReference type="NCBI Taxonomy" id="65129"/>
    <lineage>
        <taxon>Eukaryota</taxon>
        <taxon>Sar</taxon>
        <taxon>Alveolata</taxon>
        <taxon>Ciliophora</taxon>
        <taxon>Intramacronucleata</taxon>
        <taxon>Oligohymenophorea</taxon>
        <taxon>Peniculida</taxon>
        <taxon>Parameciidae</taxon>
        <taxon>Paramecium</taxon>
    </lineage>
</organism>
<dbReference type="EMBL" id="CAJJDN010000096">
    <property type="protein sequence ID" value="CAD8110587.1"/>
    <property type="molecule type" value="Genomic_DNA"/>
</dbReference>
<reference evidence="1" key="1">
    <citation type="submission" date="2021-01" db="EMBL/GenBank/DDBJ databases">
        <authorList>
            <consortium name="Genoscope - CEA"/>
            <person name="William W."/>
        </authorList>
    </citation>
    <scope>NUCLEOTIDE SEQUENCE</scope>
</reference>
<gene>
    <name evidence="1" type="ORF">PSON_ATCC_30995.1.T0960062</name>
</gene>
<accession>A0A8S1Q5R3</accession>